<dbReference type="Gene3D" id="2.40.160.90">
    <property type="match status" value="1"/>
</dbReference>
<dbReference type="AlphaFoldDB" id="A0A2K8MBS7"/>
<sequence length="273" mass="28763">MGVSGIIDSAIAAESQTAPTLYSVSSAIGPIIQIEPPTATVRVVQPGTAGQIAFGADNFHGDTADRRLFARLQLDGATVREEGLSLLKVGPSTRLPQNRYATLGYFASGQGTEGEMRASDRRYWFVAGSPTKPQDRPTSGVRIFQVSELSGGAYNANGPFNRIWPVEGSATIALDFATDTLTLTFISAYGGLTDETNGTLRFPVTSTAILERVDDAGTVTYRGGGDRVGLSVFARLYGPNADEIGIGFSARVDSPRGPANAIRAHMALVGYAP</sequence>
<evidence type="ECO:0000313" key="2">
    <source>
        <dbReference type="Proteomes" id="UP000229081"/>
    </source>
</evidence>
<keyword evidence="2" id="KW-1185">Reference proteome</keyword>
<dbReference type="KEGG" id="sphc:CVN68_04610"/>
<dbReference type="EMBL" id="CP024923">
    <property type="protein sequence ID" value="ATY31352.1"/>
    <property type="molecule type" value="Genomic_DNA"/>
</dbReference>
<evidence type="ECO:0000313" key="1">
    <source>
        <dbReference type="EMBL" id="ATY31352.1"/>
    </source>
</evidence>
<dbReference type="InterPro" id="IPR011250">
    <property type="entry name" value="OMP/PagP_B-barrel"/>
</dbReference>
<name>A0A2K8MBS7_9SPHN</name>
<proteinExistence type="predicted"/>
<organism evidence="1 2">
    <name type="scientific">Sphingomonas psychrotolerans</name>
    <dbReference type="NCBI Taxonomy" id="1327635"/>
    <lineage>
        <taxon>Bacteria</taxon>
        <taxon>Pseudomonadati</taxon>
        <taxon>Pseudomonadota</taxon>
        <taxon>Alphaproteobacteria</taxon>
        <taxon>Sphingomonadales</taxon>
        <taxon>Sphingomonadaceae</taxon>
        <taxon>Sphingomonas</taxon>
    </lineage>
</organism>
<dbReference type="Proteomes" id="UP000229081">
    <property type="component" value="Chromosome"/>
</dbReference>
<reference evidence="1 2" key="1">
    <citation type="submission" date="2017-11" db="EMBL/GenBank/DDBJ databases">
        <title>Complete genome sequence of Sphingomonas sp. Strain Cra20, a psychrotolerant potential plant growth promoting rhizobacteria.</title>
        <authorList>
            <person name="Luo Y."/>
        </authorList>
    </citation>
    <scope>NUCLEOTIDE SEQUENCE [LARGE SCALE GENOMIC DNA]</scope>
    <source>
        <strain evidence="1 2">Cra20</strain>
    </source>
</reference>
<gene>
    <name evidence="1" type="ORF">CVN68_04610</name>
</gene>
<dbReference type="SUPFAM" id="SSF56925">
    <property type="entry name" value="OMPA-like"/>
    <property type="match status" value="1"/>
</dbReference>
<protein>
    <submittedName>
        <fullName evidence="1">Uncharacterized protein</fullName>
    </submittedName>
</protein>
<accession>A0A2K8MBS7</accession>